<comment type="caution">
    <text evidence="1">The sequence shown here is derived from an EMBL/GenBank/DDBJ whole genome shotgun (WGS) entry which is preliminary data.</text>
</comment>
<name>A0A1B7W285_APHFL</name>
<accession>A0A1B7W285</accession>
<dbReference type="AlphaFoldDB" id="A0A1B7W285"/>
<organism evidence="1 2">
    <name type="scientific">Aphanizomenon flos-aquae LD13</name>
    <dbReference type="NCBI Taxonomy" id="1710894"/>
    <lineage>
        <taxon>Bacteria</taxon>
        <taxon>Bacillati</taxon>
        <taxon>Cyanobacteriota</taxon>
        <taxon>Cyanophyceae</taxon>
        <taxon>Nostocales</taxon>
        <taxon>Aphanizomenonaceae</taxon>
        <taxon>Aphanizomenon</taxon>
    </lineage>
</organism>
<sequence length="216" mass="24358">MLNYISKLMTSDKFKVPIVGLIIAVGFLGINYSSQQHYKLLSSKVLATNPALLSGPQETKEEPVQESSVKNYYHTSTEFTNTGKLERKEKIQFPEEDGIYLYGESLTPNQLGQGYIIFQKQQDKIIGALYFPQSEFTCFQGKLTKSGELAMIVRTFPGEVGTMEVATISTIPKINENEFATYPYSVTLQDYYRLSSVSSHDREILQICQQGSDGFR</sequence>
<gene>
    <name evidence="1" type="ORF">AN481_00385</name>
</gene>
<dbReference type="PATRIC" id="fig|1710894.3.peg.2246"/>
<evidence type="ECO:0000313" key="2">
    <source>
        <dbReference type="Proteomes" id="UP000092382"/>
    </source>
</evidence>
<dbReference type="STRING" id="1803587.GCA_001593825_02347"/>
<dbReference type="EMBL" id="LJOY01000001">
    <property type="protein sequence ID" value="OBQ27416.1"/>
    <property type="molecule type" value="Genomic_DNA"/>
</dbReference>
<protein>
    <submittedName>
        <fullName evidence="1">Uncharacterized protein</fullName>
    </submittedName>
</protein>
<proteinExistence type="predicted"/>
<dbReference type="Proteomes" id="UP000092382">
    <property type="component" value="Unassembled WGS sequence"/>
</dbReference>
<evidence type="ECO:0000313" key="1">
    <source>
        <dbReference type="EMBL" id="OBQ27416.1"/>
    </source>
</evidence>
<reference evidence="1 2" key="1">
    <citation type="submission" date="2015-09" db="EMBL/GenBank/DDBJ databases">
        <title>Whole genome shotgun sequence assembly of Aphanizomenon flos-aquae UKL13.</title>
        <authorList>
            <person name="Driscoll C."/>
        </authorList>
    </citation>
    <scope>NUCLEOTIDE SEQUENCE [LARGE SCALE GENOMIC DNA]</scope>
    <source>
        <strain evidence="1">MDT13</strain>
    </source>
</reference>